<name>A0A1J5PAV6_9ZZZZ</name>
<dbReference type="PROSITE" id="PS51257">
    <property type="entry name" value="PROKAR_LIPOPROTEIN"/>
    <property type="match status" value="1"/>
</dbReference>
<protein>
    <recommendedName>
        <fullName evidence="2">Lipoprotein</fullName>
    </recommendedName>
</protein>
<sequence length="40" mass="4237">MVKVQGLKLVLGKKGLCYVMAGFGFACKIFISACNNAQQG</sequence>
<evidence type="ECO:0008006" key="2">
    <source>
        <dbReference type="Google" id="ProtNLM"/>
    </source>
</evidence>
<proteinExistence type="predicted"/>
<organism evidence="1">
    <name type="scientific">mine drainage metagenome</name>
    <dbReference type="NCBI Taxonomy" id="410659"/>
    <lineage>
        <taxon>unclassified sequences</taxon>
        <taxon>metagenomes</taxon>
        <taxon>ecological metagenomes</taxon>
    </lineage>
</organism>
<comment type="caution">
    <text evidence="1">The sequence shown here is derived from an EMBL/GenBank/DDBJ whole genome shotgun (WGS) entry which is preliminary data.</text>
</comment>
<reference evidence="1" key="1">
    <citation type="submission" date="2016-10" db="EMBL/GenBank/DDBJ databases">
        <title>Sequence of Gallionella enrichment culture.</title>
        <authorList>
            <person name="Poehlein A."/>
            <person name="Muehling M."/>
            <person name="Daniel R."/>
        </authorList>
    </citation>
    <scope>NUCLEOTIDE SEQUENCE</scope>
</reference>
<gene>
    <name evidence="1" type="ORF">GALL_535040</name>
</gene>
<accession>A0A1J5PAV6</accession>
<dbReference type="AlphaFoldDB" id="A0A1J5PAV6"/>
<evidence type="ECO:0000313" key="1">
    <source>
        <dbReference type="EMBL" id="OIQ64943.1"/>
    </source>
</evidence>
<dbReference type="EMBL" id="MLJW01007716">
    <property type="protein sequence ID" value="OIQ64943.1"/>
    <property type="molecule type" value="Genomic_DNA"/>
</dbReference>